<evidence type="ECO:0000313" key="1">
    <source>
        <dbReference type="EMBL" id="MXR19576.1"/>
    </source>
</evidence>
<name>A0A6B0SG35_9EURY</name>
<gene>
    <name evidence="1" type="ORF">GRX66_02750</name>
</gene>
<comment type="caution">
    <text evidence="1">The sequence shown here is derived from an EMBL/GenBank/DDBJ whole genome shotgun (WGS) entry which is preliminary data.</text>
</comment>
<keyword evidence="2" id="KW-1185">Reference proteome</keyword>
<reference evidence="1 2" key="1">
    <citation type="submission" date="2019-12" db="EMBL/GenBank/DDBJ databases">
        <title>Isolation and characterization of three novel carbon monoxide-oxidizing members of Halobacteria from salione crusts and soils.</title>
        <authorList>
            <person name="Myers M.R."/>
            <person name="King G.M."/>
        </authorList>
    </citation>
    <scope>NUCLEOTIDE SEQUENCE [LARGE SCALE GENOMIC DNA]</scope>
    <source>
        <strain evidence="1 2">PCN9</strain>
    </source>
</reference>
<dbReference type="EMBL" id="WUUU01000009">
    <property type="protein sequence ID" value="MXR19576.1"/>
    <property type="molecule type" value="Genomic_DNA"/>
</dbReference>
<dbReference type="RefSeq" id="WP_159525160.1">
    <property type="nucleotide sequence ID" value="NZ_WUUU01000009.1"/>
</dbReference>
<dbReference type="OrthoDB" id="252867at2157"/>
<dbReference type="Proteomes" id="UP000471521">
    <property type="component" value="Unassembled WGS sequence"/>
</dbReference>
<protein>
    <submittedName>
        <fullName evidence="1">Uncharacterized protein</fullName>
    </submittedName>
</protein>
<dbReference type="AlphaFoldDB" id="A0A6B0SG35"/>
<accession>A0A6B0SG35</accession>
<organism evidence="1 2">
    <name type="scientific">Halobacterium bonnevillei</name>
    <dbReference type="NCBI Taxonomy" id="2692200"/>
    <lineage>
        <taxon>Archaea</taxon>
        <taxon>Methanobacteriati</taxon>
        <taxon>Methanobacteriota</taxon>
        <taxon>Stenosarchaea group</taxon>
        <taxon>Halobacteria</taxon>
        <taxon>Halobacteriales</taxon>
        <taxon>Halobacteriaceae</taxon>
        <taxon>Halobacterium</taxon>
    </lineage>
</organism>
<sequence>MSAETYRLVSELVRPGDHFDVPNGVQPVVEGVDRRGFVRVTYLKQVTAIPIENDPELEYVE</sequence>
<proteinExistence type="predicted"/>
<evidence type="ECO:0000313" key="2">
    <source>
        <dbReference type="Proteomes" id="UP000471521"/>
    </source>
</evidence>